<dbReference type="GO" id="GO:0005886">
    <property type="term" value="C:plasma membrane"/>
    <property type="evidence" value="ECO:0007669"/>
    <property type="project" value="UniProtKB-SubCell"/>
</dbReference>
<proteinExistence type="inferred from homology"/>
<comment type="caution">
    <text evidence="10">The sequence shown here is derived from an EMBL/GenBank/DDBJ whole genome shotgun (WGS) entry which is preliminary data.</text>
</comment>
<dbReference type="PANTHER" id="PTHR30330:SF14">
    <property type="entry name" value="SODIUM_AMINO ACID (ALANINE) SYMPORTER"/>
    <property type="match status" value="1"/>
</dbReference>
<evidence type="ECO:0000256" key="4">
    <source>
        <dbReference type="ARBA" id="ARBA00022475"/>
    </source>
</evidence>
<dbReference type="NCBIfam" id="TIGR00835">
    <property type="entry name" value="agcS"/>
    <property type="match status" value="1"/>
</dbReference>
<feature type="transmembrane region" description="Helical" evidence="9">
    <location>
        <begin position="363"/>
        <end position="383"/>
    </location>
</feature>
<dbReference type="InterPro" id="IPR001463">
    <property type="entry name" value="Na/Ala_symport"/>
</dbReference>
<dbReference type="STRING" id="883113.HMPREF9708_00505"/>
<keyword evidence="4 9" id="KW-1003">Cell membrane</keyword>
<feature type="transmembrane region" description="Helical" evidence="9">
    <location>
        <begin position="147"/>
        <end position="167"/>
    </location>
</feature>
<dbReference type="OrthoDB" id="9804874at2"/>
<sequence length="478" mass="51653">MSVNDIVILVRDFLWDYVLLFGFIGIGLFLTIRLRFPQFSRVFPAFKKLISDIIHKVPAEPGGMTPFQSLATAVAAQVGTGNIVGVATAITSGGPGAAFWMLISGFLGMATIFTEATMAQVYRERDDNGELVGGPAYYIKNGLKQEWLAFLFALFCIIGLGIVGIMVQANSIITSMNSAFGFNQIAITVVLMLVVGWILIGGMGRIAKFSENVVPVMAFAYVASSLLVLILNIDQVLPTLRLIIVGAFNPQAIAGGAMGIGVKEAVRYGLARGLFSNEAGMGSTPHSHAVAVQKHPAEQGFIAMIGVFICTFVICVATVMINLLTGSFSEEVMYELSSAELAEYAQIMTQTAFAKQFGAIGEGFLSISLSAFSLTTIVGWFFFAESNVKYIFRKPAIVKGFKLLALIAIALGYYAGSGVIWDLADLSMGLMALPNIIALIFLSGQAVKVLRDYDKQMEMAPEHLTWEYKYENVDEGVF</sequence>
<dbReference type="PATRIC" id="fig|883113.3.peg.507"/>
<keyword evidence="5 9" id="KW-0812">Transmembrane</keyword>
<keyword evidence="7 9" id="KW-1133">Transmembrane helix</keyword>
<dbReference type="eggNOG" id="COG1115">
    <property type="taxonomic scope" value="Bacteria"/>
</dbReference>
<evidence type="ECO:0000256" key="9">
    <source>
        <dbReference type="RuleBase" id="RU363064"/>
    </source>
</evidence>
<organism evidence="10 11">
    <name type="scientific">Facklamia languida CCUG 37842</name>
    <dbReference type="NCBI Taxonomy" id="883113"/>
    <lineage>
        <taxon>Bacteria</taxon>
        <taxon>Bacillati</taxon>
        <taxon>Bacillota</taxon>
        <taxon>Bacilli</taxon>
        <taxon>Lactobacillales</taxon>
        <taxon>Aerococcaceae</taxon>
        <taxon>Facklamia</taxon>
    </lineage>
</organism>
<dbReference type="Proteomes" id="UP000006190">
    <property type="component" value="Unassembled WGS sequence"/>
</dbReference>
<evidence type="ECO:0000256" key="7">
    <source>
        <dbReference type="ARBA" id="ARBA00022989"/>
    </source>
</evidence>
<feature type="transmembrane region" description="Helical" evidence="9">
    <location>
        <begin position="212"/>
        <end position="233"/>
    </location>
</feature>
<evidence type="ECO:0000256" key="5">
    <source>
        <dbReference type="ARBA" id="ARBA00022692"/>
    </source>
</evidence>
<dbReference type="AlphaFoldDB" id="H3NI77"/>
<feature type="transmembrane region" description="Helical" evidence="9">
    <location>
        <begin position="97"/>
        <end position="116"/>
    </location>
</feature>
<dbReference type="HOGENOM" id="CLU_024867_0_1_9"/>
<protein>
    <submittedName>
        <fullName evidence="10">Amino acid carrier protein</fullName>
    </submittedName>
</protein>
<feature type="transmembrane region" description="Helical" evidence="9">
    <location>
        <begin position="14"/>
        <end position="32"/>
    </location>
</feature>
<dbReference type="GO" id="GO:0005283">
    <property type="term" value="F:amino acid:sodium symporter activity"/>
    <property type="evidence" value="ECO:0007669"/>
    <property type="project" value="InterPro"/>
</dbReference>
<dbReference type="Gene3D" id="1.20.1740.10">
    <property type="entry name" value="Amino acid/polyamine transporter I"/>
    <property type="match status" value="1"/>
</dbReference>
<keyword evidence="3 9" id="KW-0813">Transport</keyword>
<feature type="transmembrane region" description="Helical" evidence="9">
    <location>
        <begin position="301"/>
        <end position="324"/>
    </location>
</feature>
<evidence type="ECO:0000256" key="1">
    <source>
        <dbReference type="ARBA" id="ARBA00004651"/>
    </source>
</evidence>
<keyword evidence="6 9" id="KW-0769">Symport</keyword>
<dbReference type="PRINTS" id="PR00175">
    <property type="entry name" value="NAALASMPORT"/>
</dbReference>
<dbReference type="EMBL" id="AGEG01000003">
    <property type="protein sequence ID" value="EHR37876.1"/>
    <property type="molecule type" value="Genomic_DNA"/>
</dbReference>
<feature type="transmembrane region" description="Helical" evidence="9">
    <location>
        <begin position="430"/>
        <end position="450"/>
    </location>
</feature>
<comment type="similarity">
    <text evidence="2 9">Belongs to the alanine or glycine:cation symporter (AGCS) (TC 2.A.25) family.</text>
</comment>
<evidence type="ECO:0000313" key="10">
    <source>
        <dbReference type="EMBL" id="EHR37876.1"/>
    </source>
</evidence>
<feature type="transmembrane region" description="Helical" evidence="9">
    <location>
        <begin position="239"/>
        <end position="262"/>
    </location>
</feature>
<keyword evidence="8 9" id="KW-0472">Membrane</keyword>
<dbReference type="FunFam" id="1.20.1740.10:FF:000004">
    <property type="entry name" value="Sodium:alanine symporter family protein"/>
    <property type="match status" value="1"/>
</dbReference>
<evidence type="ECO:0000256" key="6">
    <source>
        <dbReference type="ARBA" id="ARBA00022847"/>
    </source>
</evidence>
<evidence type="ECO:0000256" key="8">
    <source>
        <dbReference type="ARBA" id="ARBA00023136"/>
    </source>
</evidence>
<keyword evidence="11" id="KW-1185">Reference proteome</keyword>
<evidence type="ECO:0000256" key="3">
    <source>
        <dbReference type="ARBA" id="ARBA00022448"/>
    </source>
</evidence>
<dbReference type="RefSeq" id="WP_006308532.1">
    <property type="nucleotide sequence ID" value="NZ_JH601133.1"/>
</dbReference>
<feature type="transmembrane region" description="Helical" evidence="9">
    <location>
        <begin position="179"/>
        <end position="200"/>
    </location>
</feature>
<evidence type="ECO:0000313" key="11">
    <source>
        <dbReference type="Proteomes" id="UP000006190"/>
    </source>
</evidence>
<gene>
    <name evidence="10" type="ORF">HMPREF9708_00505</name>
</gene>
<comment type="subcellular location">
    <subcellularLocation>
        <location evidence="1 9">Cell membrane</location>
        <topology evidence="1 9">Multi-pass membrane protein</topology>
    </subcellularLocation>
</comment>
<dbReference type="Pfam" id="PF01235">
    <property type="entry name" value="Na_Ala_symp"/>
    <property type="match status" value="1"/>
</dbReference>
<name>H3NI77_9LACT</name>
<reference evidence="10 11" key="1">
    <citation type="submission" date="2012-01" db="EMBL/GenBank/DDBJ databases">
        <title>The Genome Sequence of Facklamia languida CCUG 37842.</title>
        <authorList>
            <consortium name="The Broad Institute Genome Sequencing Platform"/>
            <person name="Earl A."/>
            <person name="Ward D."/>
            <person name="Feldgarden M."/>
            <person name="Gevers D."/>
            <person name="Huys G."/>
            <person name="Young S.K."/>
            <person name="Zeng Q."/>
            <person name="Gargeya S."/>
            <person name="Fitzgerald M."/>
            <person name="Haas B."/>
            <person name="Abouelleil A."/>
            <person name="Alvarado L."/>
            <person name="Arachchi H.M."/>
            <person name="Berlin A."/>
            <person name="Chapman S.B."/>
            <person name="Gearin G."/>
            <person name="Goldberg J."/>
            <person name="Griggs A."/>
            <person name="Gujja S."/>
            <person name="Hansen M."/>
            <person name="Heiman D."/>
            <person name="Howarth C."/>
            <person name="Larimer J."/>
            <person name="Lui A."/>
            <person name="MacDonald P.J.P."/>
            <person name="McCowen C."/>
            <person name="Montmayeur A."/>
            <person name="Murphy C."/>
            <person name="Neiman D."/>
            <person name="Pearson M."/>
            <person name="Priest M."/>
            <person name="Roberts A."/>
            <person name="Saif S."/>
            <person name="Shea T."/>
            <person name="Sisk P."/>
            <person name="Stolte C."/>
            <person name="Sykes S."/>
            <person name="Wortman J."/>
            <person name="Nusbaum C."/>
            <person name="Birren B."/>
        </authorList>
    </citation>
    <scope>NUCLEOTIDE SEQUENCE [LARGE SCALE GENOMIC DNA]</scope>
    <source>
        <strain evidence="10 11">CCUG 37842</strain>
    </source>
</reference>
<feature type="transmembrane region" description="Helical" evidence="9">
    <location>
        <begin position="403"/>
        <end position="424"/>
    </location>
</feature>
<dbReference type="PANTHER" id="PTHR30330">
    <property type="entry name" value="AGSS FAMILY TRANSPORTER, SODIUM-ALANINE"/>
    <property type="match status" value="1"/>
</dbReference>
<evidence type="ECO:0000256" key="2">
    <source>
        <dbReference type="ARBA" id="ARBA00009261"/>
    </source>
</evidence>
<accession>H3NI77</accession>